<evidence type="ECO:0000259" key="5">
    <source>
        <dbReference type="PROSITE" id="PS51063"/>
    </source>
</evidence>
<sequence>MHKRIPVTSDSIRCSTCMLGDLCLPLGMSQRDRQVLDEIIKERIRLPKGGSLFQAGDAVAAVYGIRSGSIKTQLEDAAGQVQITGFLLPGEIVGLDGLLQLRQASHAVALETTEVCVIRLDEMDGLAPHLPSLQQQFRRLLSKEISRSQQMTATLALLRSEQRVAAFLLNVSQRLAALGYSAEAFVLRMSRADIGNYLGLTLETVSRWLSRFARDGLIQLRQREVTLLQPQALQQLAGTACD</sequence>
<organism evidence="6 7">
    <name type="scientific">Candidimonas nitroreducens</name>
    <dbReference type="NCBI Taxonomy" id="683354"/>
    <lineage>
        <taxon>Bacteria</taxon>
        <taxon>Pseudomonadati</taxon>
        <taxon>Pseudomonadota</taxon>
        <taxon>Betaproteobacteria</taxon>
        <taxon>Burkholderiales</taxon>
        <taxon>Alcaligenaceae</taxon>
        <taxon>Candidimonas</taxon>
    </lineage>
</organism>
<dbReference type="InterPro" id="IPR018335">
    <property type="entry name" value="Tscrpt_reg_HTH_Crp-type_CS"/>
</dbReference>
<evidence type="ECO:0000313" key="7">
    <source>
        <dbReference type="Proteomes" id="UP000214603"/>
    </source>
</evidence>
<evidence type="ECO:0000259" key="4">
    <source>
        <dbReference type="PROSITE" id="PS50042"/>
    </source>
</evidence>
<dbReference type="InterPro" id="IPR036388">
    <property type="entry name" value="WH-like_DNA-bd_sf"/>
</dbReference>
<dbReference type="OrthoDB" id="7643467at2"/>
<dbReference type="PRINTS" id="PR00034">
    <property type="entry name" value="HTHCRP"/>
</dbReference>
<dbReference type="InterPro" id="IPR050397">
    <property type="entry name" value="Env_Response_Regulators"/>
</dbReference>
<dbReference type="InterPro" id="IPR000595">
    <property type="entry name" value="cNMP-bd_dom"/>
</dbReference>
<evidence type="ECO:0000313" key="6">
    <source>
        <dbReference type="EMBL" id="OWT65747.1"/>
    </source>
</evidence>
<evidence type="ECO:0000256" key="3">
    <source>
        <dbReference type="ARBA" id="ARBA00023163"/>
    </source>
</evidence>
<dbReference type="InterPro" id="IPR036390">
    <property type="entry name" value="WH_DNA-bd_sf"/>
</dbReference>
<dbReference type="Pfam" id="PF13545">
    <property type="entry name" value="HTH_Crp_2"/>
    <property type="match status" value="1"/>
</dbReference>
<dbReference type="GO" id="GO:0003677">
    <property type="term" value="F:DNA binding"/>
    <property type="evidence" value="ECO:0007669"/>
    <property type="project" value="UniProtKB-KW"/>
</dbReference>
<keyword evidence="7" id="KW-1185">Reference proteome</keyword>
<dbReference type="CDD" id="cd00092">
    <property type="entry name" value="HTH_CRP"/>
    <property type="match status" value="1"/>
</dbReference>
<dbReference type="Gene3D" id="1.10.10.10">
    <property type="entry name" value="Winged helix-like DNA-binding domain superfamily/Winged helix DNA-binding domain"/>
    <property type="match status" value="1"/>
</dbReference>
<evidence type="ECO:0000256" key="2">
    <source>
        <dbReference type="ARBA" id="ARBA00023125"/>
    </source>
</evidence>
<dbReference type="RefSeq" id="WP_088601897.1">
    <property type="nucleotide sequence ID" value="NZ_NJIH01000002.1"/>
</dbReference>
<dbReference type="PROSITE" id="PS51063">
    <property type="entry name" value="HTH_CRP_2"/>
    <property type="match status" value="1"/>
</dbReference>
<dbReference type="PROSITE" id="PS50042">
    <property type="entry name" value="CNMP_BINDING_3"/>
    <property type="match status" value="1"/>
</dbReference>
<keyword evidence="1" id="KW-0805">Transcription regulation</keyword>
<keyword evidence="3" id="KW-0804">Transcription</keyword>
<dbReference type="Gene3D" id="2.60.120.10">
    <property type="entry name" value="Jelly Rolls"/>
    <property type="match status" value="1"/>
</dbReference>
<dbReference type="PANTHER" id="PTHR24567">
    <property type="entry name" value="CRP FAMILY TRANSCRIPTIONAL REGULATORY PROTEIN"/>
    <property type="match status" value="1"/>
</dbReference>
<dbReference type="SUPFAM" id="SSF51206">
    <property type="entry name" value="cAMP-binding domain-like"/>
    <property type="match status" value="1"/>
</dbReference>
<dbReference type="InterPro" id="IPR012318">
    <property type="entry name" value="HTH_CRP"/>
</dbReference>
<dbReference type="SUPFAM" id="SSF46785">
    <property type="entry name" value="Winged helix' DNA-binding domain"/>
    <property type="match status" value="1"/>
</dbReference>
<dbReference type="SMART" id="SM00419">
    <property type="entry name" value="HTH_CRP"/>
    <property type="match status" value="1"/>
</dbReference>
<dbReference type="GO" id="GO:0005829">
    <property type="term" value="C:cytosol"/>
    <property type="evidence" value="ECO:0007669"/>
    <property type="project" value="TreeGrafter"/>
</dbReference>
<dbReference type="CDD" id="cd00038">
    <property type="entry name" value="CAP_ED"/>
    <property type="match status" value="1"/>
</dbReference>
<comment type="caution">
    <text evidence="6">The sequence shown here is derived from an EMBL/GenBank/DDBJ whole genome shotgun (WGS) entry which is preliminary data.</text>
</comment>
<proteinExistence type="predicted"/>
<dbReference type="FunFam" id="1.10.10.10:FF:000028">
    <property type="entry name" value="Fumarate/nitrate reduction transcriptional regulator Fnr"/>
    <property type="match status" value="1"/>
</dbReference>
<evidence type="ECO:0000256" key="1">
    <source>
        <dbReference type="ARBA" id="ARBA00023015"/>
    </source>
</evidence>
<dbReference type="EMBL" id="NJIH01000002">
    <property type="protein sequence ID" value="OWT65747.1"/>
    <property type="molecule type" value="Genomic_DNA"/>
</dbReference>
<feature type="domain" description="HTH crp-type" evidence="5">
    <location>
        <begin position="158"/>
        <end position="231"/>
    </location>
</feature>
<dbReference type="InterPro" id="IPR014710">
    <property type="entry name" value="RmlC-like_jellyroll"/>
</dbReference>
<name>A0A225MWH5_9BURK</name>
<reference evidence="7" key="1">
    <citation type="submission" date="2017-06" db="EMBL/GenBank/DDBJ databases">
        <title>Herbaspirillum phytohormonus sp. nov., isolated from the root nodule of Robinia pseudoacacia in lead-zinc mine.</title>
        <authorList>
            <person name="Fan M."/>
            <person name="Lin Y."/>
        </authorList>
    </citation>
    <scope>NUCLEOTIDE SEQUENCE [LARGE SCALE GENOMIC DNA]</scope>
    <source>
        <strain evidence="7">SC-089</strain>
    </source>
</reference>
<dbReference type="PANTHER" id="PTHR24567:SF75">
    <property type="entry name" value="FUMARATE AND NITRATE REDUCTION REGULATORY PROTEIN"/>
    <property type="match status" value="1"/>
</dbReference>
<gene>
    <name evidence="6" type="ORF">CEY11_03185</name>
</gene>
<dbReference type="Pfam" id="PF00027">
    <property type="entry name" value="cNMP_binding"/>
    <property type="match status" value="1"/>
</dbReference>
<dbReference type="Proteomes" id="UP000214603">
    <property type="component" value="Unassembled WGS sequence"/>
</dbReference>
<dbReference type="InterPro" id="IPR018490">
    <property type="entry name" value="cNMP-bd_dom_sf"/>
</dbReference>
<dbReference type="GO" id="GO:0003700">
    <property type="term" value="F:DNA-binding transcription factor activity"/>
    <property type="evidence" value="ECO:0007669"/>
    <property type="project" value="InterPro"/>
</dbReference>
<protein>
    <submittedName>
        <fullName evidence="6">Transcriptional regulator</fullName>
    </submittedName>
</protein>
<dbReference type="SMART" id="SM00100">
    <property type="entry name" value="cNMP"/>
    <property type="match status" value="1"/>
</dbReference>
<feature type="domain" description="Cyclic nucleotide-binding" evidence="4">
    <location>
        <begin position="34"/>
        <end position="121"/>
    </location>
</feature>
<keyword evidence="2" id="KW-0238">DNA-binding</keyword>
<dbReference type="NCBIfam" id="NF008365">
    <property type="entry name" value="PRK11161.1"/>
    <property type="match status" value="1"/>
</dbReference>
<dbReference type="PROSITE" id="PS00042">
    <property type="entry name" value="HTH_CRP_1"/>
    <property type="match status" value="1"/>
</dbReference>
<accession>A0A225MWH5</accession>
<dbReference type="AlphaFoldDB" id="A0A225MWH5"/>